<feature type="transmembrane region" description="Helical" evidence="6">
    <location>
        <begin position="264"/>
        <end position="287"/>
    </location>
</feature>
<dbReference type="PANTHER" id="PTHR43478:SF1">
    <property type="entry name" value="NA+_H+ ANTIPORTER NHAC-LIKE C-TERMINAL DOMAIN-CONTAINING PROTEIN"/>
    <property type="match status" value="1"/>
</dbReference>
<dbReference type="STRING" id="519424.AZF04_16470"/>
<dbReference type="GO" id="GO:0005886">
    <property type="term" value="C:plasma membrane"/>
    <property type="evidence" value="ECO:0007669"/>
    <property type="project" value="UniProtKB-SubCell"/>
</dbReference>
<organism evidence="8 9">
    <name type="scientific">Alkalihalobacillus trypoxylicola</name>
    <dbReference type="NCBI Taxonomy" id="519424"/>
    <lineage>
        <taxon>Bacteria</taxon>
        <taxon>Bacillati</taxon>
        <taxon>Bacillota</taxon>
        <taxon>Bacilli</taxon>
        <taxon>Bacillales</taxon>
        <taxon>Bacillaceae</taxon>
        <taxon>Alkalihalobacillus</taxon>
    </lineage>
</organism>
<gene>
    <name evidence="8" type="ORF">AZF04_16470</name>
</gene>
<sequence>MEGTMYSLIPPLLALLLVLLTRKVLLSLGISILIGALMLNGFNPIDSFMQILGIFTGLFYSEEGINDWEFYILIFLVLLGIMASLITKSGGSLAFAEWAMKRIKTRIGAQMFTIFLGFIIFIDDYFNSLTVGNISRPISDKHRVSRAKLAYLVDTTAAPMCVIAPISSWGAYIISIIGGILVTHGVMQYQPLEAFLLIIPMNYYALIAICFMIAVALFKVDFGPMKRHEKLAIEKGVLTDPKSGEVPGVDEQVKSHSEGRVYDLVLPILALVVGTIVAMVVTGLSVAQSSSLIDIFGEADIAGSLVIGGLLGVGMALILNVIKPNNPQKFFAIWAGIKSMLPAIYILILAWIIIEIISDIGTGQFLASLVDGTVPPMLLPAIIFAIACFTALSTGTSWGTFGLLLPIAGEMAATIDVTLMLPMLAAVLAGAIFGDHVSPISDTTILSAAGAGSHHIDHVITQMPYAIVTAVISLVGFIILGITKEIWISLLAVFVIFLITFFVIKKIVQIVE</sequence>
<dbReference type="InterPro" id="IPR018461">
    <property type="entry name" value="Na/H_Antiport_NhaC-like_C"/>
</dbReference>
<evidence type="ECO:0000256" key="5">
    <source>
        <dbReference type="ARBA" id="ARBA00023136"/>
    </source>
</evidence>
<evidence type="ECO:0000256" key="2">
    <source>
        <dbReference type="ARBA" id="ARBA00022475"/>
    </source>
</evidence>
<evidence type="ECO:0000259" key="7">
    <source>
        <dbReference type="Pfam" id="PF03553"/>
    </source>
</evidence>
<dbReference type="RefSeq" id="WP_061947852.1">
    <property type="nucleotide sequence ID" value="NZ_LTAO01000006.1"/>
</dbReference>
<evidence type="ECO:0000256" key="3">
    <source>
        <dbReference type="ARBA" id="ARBA00022692"/>
    </source>
</evidence>
<evidence type="ECO:0000313" key="9">
    <source>
        <dbReference type="Proteomes" id="UP000075806"/>
    </source>
</evidence>
<proteinExistence type="predicted"/>
<keyword evidence="2" id="KW-1003">Cell membrane</keyword>
<comment type="subcellular location">
    <subcellularLocation>
        <location evidence="1">Cell membrane</location>
        <topology evidence="1">Multi-pass membrane protein</topology>
    </subcellularLocation>
</comment>
<feature type="transmembrane region" description="Helical" evidence="6">
    <location>
        <begin position="12"/>
        <end position="39"/>
    </location>
</feature>
<feature type="transmembrane region" description="Helical" evidence="6">
    <location>
        <begin position="107"/>
        <end position="126"/>
    </location>
</feature>
<feature type="transmembrane region" description="Helical" evidence="6">
    <location>
        <begin position="194"/>
        <end position="218"/>
    </location>
</feature>
<dbReference type="PANTHER" id="PTHR43478">
    <property type="entry name" value="NA+/H+ ANTIPORTER-RELATED"/>
    <property type="match status" value="1"/>
</dbReference>
<dbReference type="EMBL" id="LTAO01000006">
    <property type="protein sequence ID" value="KYG33553.1"/>
    <property type="molecule type" value="Genomic_DNA"/>
</dbReference>
<dbReference type="AlphaFoldDB" id="A0A162ERN8"/>
<feature type="transmembrane region" description="Helical" evidence="6">
    <location>
        <begin position="157"/>
        <end position="182"/>
    </location>
</feature>
<keyword evidence="3 6" id="KW-0812">Transmembrane</keyword>
<keyword evidence="5 6" id="KW-0472">Membrane</keyword>
<accession>A0A162ERN8</accession>
<dbReference type="Proteomes" id="UP000075806">
    <property type="component" value="Unassembled WGS sequence"/>
</dbReference>
<feature type="transmembrane region" description="Helical" evidence="6">
    <location>
        <begin position="463"/>
        <end position="480"/>
    </location>
</feature>
<reference evidence="8" key="1">
    <citation type="submission" date="2016-02" db="EMBL/GenBank/DDBJ databases">
        <title>Genome sequence of Bacillus trypoxylicola KCTC 13244(T).</title>
        <authorList>
            <person name="Jeong H."/>
            <person name="Park S.-H."/>
            <person name="Choi S.-K."/>
        </authorList>
    </citation>
    <scope>NUCLEOTIDE SEQUENCE [LARGE SCALE GENOMIC DNA]</scope>
    <source>
        <strain evidence="8">KCTC 13244</strain>
    </source>
</reference>
<evidence type="ECO:0000256" key="1">
    <source>
        <dbReference type="ARBA" id="ARBA00004651"/>
    </source>
</evidence>
<keyword evidence="9" id="KW-1185">Reference proteome</keyword>
<feature type="transmembrane region" description="Helical" evidence="6">
    <location>
        <begin position="68"/>
        <end position="86"/>
    </location>
</feature>
<feature type="transmembrane region" description="Helical" evidence="6">
    <location>
        <begin position="412"/>
        <end position="433"/>
    </location>
</feature>
<evidence type="ECO:0000256" key="4">
    <source>
        <dbReference type="ARBA" id="ARBA00022989"/>
    </source>
</evidence>
<feature type="transmembrane region" description="Helical" evidence="6">
    <location>
        <begin position="486"/>
        <end position="504"/>
    </location>
</feature>
<protein>
    <submittedName>
        <fullName evidence="8">Sodium:proton antiporter</fullName>
    </submittedName>
</protein>
<name>A0A162ERN8_9BACI</name>
<comment type="caution">
    <text evidence="8">The sequence shown here is derived from an EMBL/GenBank/DDBJ whole genome shotgun (WGS) entry which is preliminary data.</text>
</comment>
<keyword evidence="4 6" id="KW-1133">Transmembrane helix</keyword>
<feature type="transmembrane region" description="Helical" evidence="6">
    <location>
        <begin position="299"/>
        <end position="319"/>
    </location>
</feature>
<feature type="transmembrane region" description="Helical" evidence="6">
    <location>
        <begin position="331"/>
        <end position="354"/>
    </location>
</feature>
<evidence type="ECO:0000256" key="6">
    <source>
        <dbReference type="SAM" id="Phobius"/>
    </source>
</evidence>
<dbReference type="Pfam" id="PF03553">
    <property type="entry name" value="Na_H_antiporter"/>
    <property type="match status" value="1"/>
</dbReference>
<feature type="domain" description="Na+/H+ antiporter NhaC-like C-terminal" evidence="7">
    <location>
        <begin position="160"/>
        <end position="482"/>
    </location>
</feature>
<evidence type="ECO:0000313" key="8">
    <source>
        <dbReference type="EMBL" id="KYG33553.1"/>
    </source>
</evidence>